<feature type="signal peptide" evidence="1">
    <location>
        <begin position="1"/>
        <end position="27"/>
    </location>
</feature>
<evidence type="ECO:0000313" key="2">
    <source>
        <dbReference type="EMBL" id="MCV7629688.1"/>
    </source>
</evidence>
<dbReference type="Proteomes" id="UP001205867">
    <property type="component" value="Unassembled WGS sequence"/>
</dbReference>
<gene>
    <name evidence="2" type="ORF">M3A82_010130</name>
</gene>
<evidence type="ECO:0000313" key="3">
    <source>
        <dbReference type="Proteomes" id="UP001205867"/>
    </source>
</evidence>
<dbReference type="EMBL" id="JALXKZ020000032">
    <property type="protein sequence ID" value="MCV7629688.1"/>
    <property type="molecule type" value="Genomic_DNA"/>
</dbReference>
<feature type="chain" id="PRO_5042933376" evidence="1">
    <location>
        <begin position="28"/>
        <end position="116"/>
    </location>
</feature>
<accession>A0AAP3AKR0</accession>
<dbReference type="Gene3D" id="2.60.20.10">
    <property type="entry name" value="Crystallins"/>
    <property type="match status" value="1"/>
</dbReference>
<dbReference type="SUPFAM" id="SSF49695">
    <property type="entry name" value="gamma-Crystallin-like"/>
    <property type="match status" value="1"/>
</dbReference>
<organism evidence="2 3">
    <name type="scientific">Micrococcus luteus</name>
    <name type="common">Micrococcus lysodeikticus</name>
    <dbReference type="NCBI Taxonomy" id="1270"/>
    <lineage>
        <taxon>Bacteria</taxon>
        <taxon>Bacillati</taxon>
        <taxon>Actinomycetota</taxon>
        <taxon>Actinomycetes</taxon>
        <taxon>Micrococcales</taxon>
        <taxon>Micrococcaceae</taxon>
        <taxon>Micrococcus</taxon>
    </lineage>
</organism>
<reference evidence="2" key="1">
    <citation type="submission" date="2023-06" db="EMBL/GenBank/DDBJ databases">
        <title>lsaBGC provides a comprehensive framework for evolutionary analysis of biosynthetic gene clusters within focal taxa.</title>
        <authorList>
            <person name="Salamzade R."/>
            <person name="Sandstrom S."/>
            <person name="Kalan L.R."/>
        </authorList>
    </citation>
    <scope>NUCLEOTIDE SEQUENCE</scope>
    <source>
        <strain evidence="2">P3-SID899</strain>
    </source>
</reference>
<comment type="caution">
    <text evidence="2">The sequence shown here is derived from an EMBL/GenBank/DDBJ whole genome shotgun (WGS) entry which is preliminary data.</text>
</comment>
<dbReference type="InterPro" id="IPR011024">
    <property type="entry name" value="G_crystallin-like"/>
</dbReference>
<evidence type="ECO:0000256" key="1">
    <source>
        <dbReference type="SAM" id="SignalP"/>
    </source>
</evidence>
<proteinExistence type="predicted"/>
<protein>
    <submittedName>
        <fullName evidence="2">Uncharacterized protein</fullName>
    </submittedName>
</protein>
<keyword evidence="1" id="KW-0732">Signal</keyword>
<sequence length="116" mass="12890">MRTALKLASTALAGLALAGSLAAPAQAVSAYPHMNYSGNPLGGTDRSNVGTMNDQISSIRTYGSYVKFWEDNGYSGRNFITRMDWNDLRDTATNLHWGETWNDRISSWDTSPYRTY</sequence>
<dbReference type="RefSeq" id="WP_157757307.1">
    <property type="nucleotide sequence ID" value="NZ_JACLBY010000008.1"/>
</dbReference>
<dbReference type="AlphaFoldDB" id="A0AAP3AKR0"/>
<name>A0AAP3AKR0_MICLU</name>